<evidence type="ECO:0000313" key="7">
    <source>
        <dbReference type="EMBL" id="SFI72337.1"/>
    </source>
</evidence>
<dbReference type="InterPro" id="IPR011990">
    <property type="entry name" value="TPR-like_helical_dom_sf"/>
</dbReference>
<dbReference type="STRING" id="1477437.SAMN05444682_105212"/>
<dbReference type="Pfam" id="PF07980">
    <property type="entry name" value="SusD_RagB"/>
    <property type="match status" value="1"/>
</dbReference>
<dbReference type="PROSITE" id="PS50213">
    <property type="entry name" value="FAS1"/>
    <property type="match status" value="1"/>
</dbReference>
<evidence type="ECO:0000256" key="5">
    <source>
        <dbReference type="ARBA" id="ARBA00023237"/>
    </source>
</evidence>
<feature type="domain" description="FAS1" evidence="6">
    <location>
        <begin position="38"/>
        <end position="174"/>
    </location>
</feature>
<dbReference type="OrthoDB" id="611136at2"/>
<evidence type="ECO:0000259" key="6">
    <source>
        <dbReference type="PROSITE" id="PS50213"/>
    </source>
</evidence>
<sequence length="693" mass="75344">MKFLNRVAIAVVILSFAFGCKKDPVTPPEEPREPEEVIGNVISNLETADTISVFVDALKGLELSATDVEEGITVFAPLNDDEARAQQARMMGSKRSSIQAFGTEDLTSSVLKDHIVKGVIKLADLTNDRMLTSLSGKELKVSRVGKKIWINGVQIGSDEIGATDDQVVYTVKTLLSGTSVDDELQTTSLEVVVWDATAWTPEKPKGVRAESGTVWLYASQEDYANSVVAYEAAIDTGKAIFEDIKAGTYYVEVEYGDKYNIFYEGEEAQDGYYFGMAAAGIFQSQSDVDGWAEQPDAAVGNFKWTDSNSDGVINAGDMVKMPYENAEIKDGRVKTVEIFVGYDNNAAQKPLTLEEFDAQLNTAHDRIGGWQKELAVADALLGGEAVSDTLGAALNGQFGPLNNFSFTPAVPVINQLWQGGYSVIHSLNAIESRAPQAAELGTLRLFRAYIYMQLMHYFGKVPLLTVETQGASLSNSDPDAVYNFIVAELEQVSGQLPQQAADGGVSKGAAQALLAKAALFKGNFQLAITLTDQIIASGAYALAANTTQIFKPSGSEVIWDHSETMREDIKRFFYNRSVFPIIRYTEVMLMNAEAKAASGKLTEAGQVYNQLASRRGIPPIGEAVSAQAFADQLHTLWRIEMPKEGGRFVNLVRWHKAAEELGSKGYMEGKSNVLPIPQVVIDANPGMLQNSGY</sequence>
<dbReference type="SMART" id="SM00554">
    <property type="entry name" value="FAS1"/>
    <property type="match status" value="1"/>
</dbReference>
<dbReference type="SUPFAM" id="SSF82153">
    <property type="entry name" value="FAS1 domain"/>
    <property type="match status" value="1"/>
</dbReference>
<evidence type="ECO:0000256" key="3">
    <source>
        <dbReference type="ARBA" id="ARBA00022729"/>
    </source>
</evidence>
<dbReference type="Gene3D" id="1.25.40.390">
    <property type="match status" value="2"/>
</dbReference>
<dbReference type="Proteomes" id="UP000198670">
    <property type="component" value="Unassembled WGS sequence"/>
</dbReference>
<evidence type="ECO:0000256" key="1">
    <source>
        <dbReference type="ARBA" id="ARBA00004442"/>
    </source>
</evidence>
<name>A0A1I3KIR0_9SPHI</name>
<accession>A0A1I3KIR0</accession>
<dbReference type="InterPro" id="IPR018247">
    <property type="entry name" value="EF_Hand_1_Ca_BS"/>
</dbReference>
<dbReference type="PROSITE" id="PS00018">
    <property type="entry name" value="EF_HAND_1"/>
    <property type="match status" value="1"/>
</dbReference>
<organism evidence="7 8">
    <name type="scientific">Parapedobacter indicus</name>
    <dbReference type="NCBI Taxonomy" id="1477437"/>
    <lineage>
        <taxon>Bacteria</taxon>
        <taxon>Pseudomonadati</taxon>
        <taxon>Bacteroidota</taxon>
        <taxon>Sphingobacteriia</taxon>
        <taxon>Sphingobacteriales</taxon>
        <taxon>Sphingobacteriaceae</taxon>
        <taxon>Parapedobacter</taxon>
    </lineage>
</organism>
<keyword evidence="8" id="KW-1185">Reference proteome</keyword>
<dbReference type="PROSITE" id="PS51257">
    <property type="entry name" value="PROKAR_LIPOPROTEIN"/>
    <property type="match status" value="1"/>
</dbReference>
<keyword evidence="3" id="KW-0732">Signal</keyword>
<dbReference type="AlphaFoldDB" id="A0A1I3KIR0"/>
<comment type="similarity">
    <text evidence="2">Belongs to the SusD family.</text>
</comment>
<evidence type="ECO:0000256" key="2">
    <source>
        <dbReference type="ARBA" id="ARBA00006275"/>
    </source>
</evidence>
<proteinExistence type="inferred from homology"/>
<protein>
    <submittedName>
        <fullName evidence="7">Uncaracterized surface protein containing fasciclin (FAS1) repeats</fullName>
    </submittedName>
</protein>
<keyword evidence="5" id="KW-0998">Cell outer membrane</keyword>
<keyword evidence="4" id="KW-0472">Membrane</keyword>
<evidence type="ECO:0000256" key="4">
    <source>
        <dbReference type="ARBA" id="ARBA00023136"/>
    </source>
</evidence>
<gene>
    <name evidence="7" type="ORF">SAMN05444682_105212</name>
</gene>
<dbReference type="RefSeq" id="WP_090626903.1">
    <property type="nucleotide sequence ID" value="NZ_FOQO01000005.1"/>
</dbReference>
<dbReference type="InterPro" id="IPR012944">
    <property type="entry name" value="SusD_RagB_dom"/>
</dbReference>
<reference evidence="7 8" key="1">
    <citation type="submission" date="2016-10" db="EMBL/GenBank/DDBJ databases">
        <authorList>
            <person name="de Groot N.N."/>
        </authorList>
    </citation>
    <scope>NUCLEOTIDE SEQUENCE [LARGE SCALE GENOMIC DNA]</scope>
    <source>
        <strain evidence="7 8">RK1</strain>
    </source>
</reference>
<dbReference type="GO" id="GO:0009279">
    <property type="term" value="C:cell outer membrane"/>
    <property type="evidence" value="ECO:0007669"/>
    <property type="project" value="UniProtKB-SubCell"/>
</dbReference>
<dbReference type="EMBL" id="FOQO01000005">
    <property type="protein sequence ID" value="SFI72337.1"/>
    <property type="molecule type" value="Genomic_DNA"/>
</dbReference>
<evidence type="ECO:0000313" key="8">
    <source>
        <dbReference type="Proteomes" id="UP000198670"/>
    </source>
</evidence>
<dbReference type="InterPro" id="IPR000782">
    <property type="entry name" value="FAS1_domain"/>
</dbReference>
<comment type="subcellular location">
    <subcellularLocation>
        <location evidence="1">Cell outer membrane</location>
    </subcellularLocation>
</comment>
<dbReference type="SUPFAM" id="SSF48452">
    <property type="entry name" value="TPR-like"/>
    <property type="match status" value="1"/>
</dbReference>
<dbReference type="Gene3D" id="2.30.180.10">
    <property type="entry name" value="FAS1 domain"/>
    <property type="match status" value="1"/>
</dbReference>
<dbReference type="Pfam" id="PF02469">
    <property type="entry name" value="Fasciclin"/>
    <property type="match status" value="1"/>
</dbReference>
<dbReference type="InterPro" id="IPR036378">
    <property type="entry name" value="FAS1_dom_sf"/>
</dbReference>